<keyword evidence="7" id="KW-1133">Transmembrane helix</keyword>
<evidence type="ECO:0000256" key="7">
    <source>
        <dbReference type="SAM" id="Phobius"/>
    </source>
</evidence>
<dbReference type="Pfam" id="PF01435">
    <property type="entry name" value="Peptidase_M48"/>
    <property type="match status" value="1"/>
</dbReference>
<evidence type="ECO:0000256" key="2">
    <source>
        <dbReference type="ARBA" id="ARBA00022723"/>
    </source>
</evidence>
<dbReference type="GO" id="GO:0046872">
    <property type="term" value="F:metal ion binding"/>
    <property type="evidence" value="ECO:0007669"/>
    <property type="project" value="UniProtKB-KW"/>
</dbReference>
<keyword evidence="3 6" id="KW-0378">Hydrolase</keyword>
<keyword evidence="2" id="KW-0479">Metal-binding</keyword>
<sequence>MTDEEFLEHWRDDLRDIALRSPSWAMRRWRPGISVVETTSSSGFQANTSWRTIFIDRAALRSSSEARRYLLAHELGHLEGWHSVITVCAGLFIVLGIAGAIRSAAAGNLLSAALFALASFAALAVLWMYAKTMVFEWEADRRGARMLGRDEMLRGMDQVAASRLSSQQSYYECKRRKLNGCEKGRFGVQERRDGNAPGGLAGGT</sequence>
<comment type="caution">
    <text evidence="9">The sequence shown here is derived from an EMBL/GenBank/DDBJ whole genome shotgun (WGS) entry which is preliminary data.</text>
</comment>
<dbReference type="AlphaFoldDB" id="A0A9X4R8I2"/>
<dbReference type="InterPro" id="IPR001915">
    <property type="entry name" value="Peptidase_M48"/>
</dbReference>
<dbReference type="Proteomes" id="UP001152766">
    <property type="component" value="Unassembled WGS sequence"/>
</dbReference>
<evidence type="ECO:0000313" key="9">
    <source>
        <dbReference type="EMBL" id="MDG0863278.1"/>
    </source>
</evidence>
<keyword evidence="7" id="KW-0472">Membrane</keyword>
<keyword evidence="1 6" id="KW-0645">Protease</keyword>
<accession>A0A9X4R8I2</accession>
<dbReference type="GO" id="GO:0004222">
    <property type="term" value="F:metalloendopeptidase activity"/>
    <property type="evidence" value="ECO:0007669"/>
    <property type="project" value="InterPro"/>
</dbReference>
<reference evidence="9" key="1">
    <citation type="submission" date="2019-02" db="EMBL/GenBank/DDBJ databases">
        <title>Draft genome of the type strain Pelomonas aquatica CCUG 52575T.</title>
        <authorList>
            <person name="Gomila M."/>
            <person name="Lalucat J."/>
        </authorList>
    </citation>
    <scope>NUCLEOTIDE SEQUENCE</scope>
    <source>
        <strain evidence="9">CCUG 52575</strain>
    </source>
</reference>
<evidence type="ECO:0000256" key="3">
    <source>
        <dbReference type="ARBA" id="ARBA00022801"/>
    </source>
</evidence>
<feature type="transmembrane region" description="Helical" evidence="7">
    <location>
        <begin position="108"/>
        <end position="130"/>
    </location>
</feature>
<organism evidence="9 10">
    <name type="scientific">Pelomonas aquatica</name>
    <dbReference type="NCBI Taxonomy" id="431058"/>
    <lineage>
        <taxon>Bacteria</taxon>
        <taxon>Pseudomonadati</taxon>
        <taxon>Pseudomonadota</taxon>
        <taxon>Betaproteobacteria</taxon>
        <taxon>Burkholderiales</taxon>
        <taxon>Sphaerotilaceae</taxon>
        <taxon>Roseateles</taxon>
    </lineage>
</organism>
<gene>
    <name evidence="9" type="ORF">EXJ73_12465</name>
</gene>
<keyword evidence="7" id="KW-0812">Transmembrane</keyword>
<evidence type="ECO:0000256" key="4">
    <source>
        <dbReference type="ARBA" id="ARBA00022833"/>
    </source>
</evidence>
<keyword evidence="10" id="KW-1185">Reference proteome</keyword>
<evidence type="ECO:0000259" key="8">
    <source>
        <dbReference type="Pfam" id="PF01435"/>
    </source>
</evidence>
<dbReference type="GO" id="GO:0006508">
    <property type="term" value="P:proteolysis"/>
    <property type="evidence" value="ECO:0007669"/>
    <property type="project" value="UniProtKB-KW"/>
</dbReference>
<keyword evidence="4 6" id="KW-0862">Zinc</keyword>
<feature type="domain" description="Peptidase M48" evidence="8">
    <location>
        <begin position="63"/>
        <end position="159"/>
    </location>
</feature>
<protein>
    <submittedName>
        <fullName evidence="9">DUF4157 domain-containing protein</fullName>
    </submittedName>
</protein>
<name>A0A9X4R8I2_9BURK</name>
<evidence type="ECO:0000313" key="10">
    <source>
        <dbReference type="Proteomes" id="UP001152766"/>
    </source>
</evidence>
<feature type="transmembrane region" description="Helical" evidence="7">
    <location>
        <begin position="80"/>
        <end position="101"/>
    </location>
</feature>
<evidence type="ECO:0000256" key="6">
    <source>
        <dbReference type="RuleBase" id="RU003983"/>
    </source>
</evidence>
<keyword evidence="5 6" id="KW-0482">Metalloprotease</keyword>
<comment type="similarity">
    <text evidence="6">Belongs to the peptidase M48 family.</text>
</comment>
<evidence type="ECO:0000256" key="5">
    <source>
        <dbReference type="ARBA" id="ARBA00023049"/>
    </source>
</evidence>
<comment type="cofactor">
    <cofactor evidence="6">
        <name>Zn(2+)</name>
        <dbReference type="ChEBI" id="CHEBI:29105"/>
    </cofactor>
    <text evidence="6">Binds 1 zinc ion per subunit.</text>
</comment>
<proteinExistence type="inferred from homology"/>
<dbReference type="EMBL" id="SGUG01000016">
    <property type="protein sequence ID" value="MDG0863278.1"/>
    <property type="molecule type" value="Genomic_DNA"/>
</dbReference>
<evidence type="ECO:0000256" key="1">
    <source>
        <dbReference type="ARBA" id="ARBA00022670"/>
    </source>
</evidence>